<dbReference type="SUPFAM" id="SSF46548">
    <property type="entry name" value="alpha-helical ferredoxin"/>
    <property type="match status" value="1"/>
</dbReference>
<dbReference type="InterPro" id="IPR017900">
    <property type="entry name" value="4Fe4S_Fe_S_CS"/>
</dbReference>
<keyword evidence="6" id="KW-1185">Reference proteome</keyword>
<organism evidence="5 6">
    <name type="scientific">Carboxylicivirga marina</name>
    <dbReference type="NCBI Taxonomy" id="2800988"/>
    <lineage>
        <taxon>Bacteria</taxon>
        <taxon>Pseudomonadati</taxon>
        <taxon>Bacteroidota</taxon>
        <taxon>Bacteroidia</taxon>
        <taxon>Marinilabiliales</taxon>
        <taxon>Marinilabiliaceae</taxon>
        <taxon>Carboxylicivirga</taxon>
    </lineage>
</organism>
<dbReference type="PANTHER" id="PTHR42827">
    <property type="entry name" value="IRON-SULFUR CLUSTER-BINDING PROTEIN-RELATED"/>
    <property type="match status" value="1"/>
</dbReference>
<proteinExistence type="predicted"/>
<dbReference type="InterPro" id="IPR017896">
    <property type="entry name" value="4Fe4S_Fe-S-bd"/>
</dbReference>
<reference evidence="5 6" key="1">
    <citation type="submission" date="2021-01" db="EMBL/GenBank/DDBJ databases">
        <title>Carboxyliciviraga sp.nov., isolated from coastal sediments.</title>
        <authorList>
            <person name="Lu D."/>
            <person name="Zhang T."/>
        </authorList>
    </citation>
    <scope>NUCLEOTIDE SEQUENCE [LARGE SCALE GENOMIC DNA]</scope>
    <source>
        <strain evidence="5 6">N1Y132</strain>
    </source>
</reference>
<evidence type="ECO:0000259" key="4">
    <source>
        <dbReference type="PROSITE" id="PS51379"/>
    </source>
</evidence>
<keyword evidence="1" id="KW-0479">Metal-binding</keyword>
<name>A0ABS1HMX7_9BACT</name>
<sequence length="186" mass="20028">MYADTNNIKETIQNTLAGFERIGIAHAHRFDTVNASNHPAKYMSDFKSVIVYAEGQKDSTSDMNGFADYLGSISAQSEVLDYLHNMGFKAFVVDGNYDDLSLVRMGIEAGIGEISPVDSLVVKGLGLTATLGAIVTNASIEPDETIEGICVKCNKCLRVCPIREIANESGNLSKCACGNCRHICPV</sequence>
<accession>A0ABS1HMX7</accession>
<dbReference type="PROSITE" id="PS00198">
    <property type="entry name" value="4FE4S_FER_1"/>
    <property type="match status" value="1"/>
</dbReference>
<evidence type="ECO:0000313" key="5">
    <source>
        <dbReference type="EMBL" id="MBK3519023.1"/>
    </source>
</evidence>
<dbReference type="PROSITE" id="PS51379">
    <property type="entry name" value="4FE4S_FER_2"/>
    <property type="match status" value="1"/>
</dbReference>
<gene>
    <name evidence="5" type="ORF">JIV24_16870</name>
</gene>
<keyword evidence="2" id="KW-0408">Iron</keyword>
<evidence type="ECO:0000256" key="1">
    <source>
        <dbReference type="ARBA" id="ARBA00022723"/>
    </source>
</evidence>
<feature type="domain" description="4Fe-4S ferredoxin-type" evidence="4">
    <location>
        <begin position="138"/>
        <end position="170"/>
    </location>
</feature>
<dbReference type="RefSeq" id="WP_200466244.1">
    <property type="nucleotide sequence ID" value="NZ_JAENRR010000049.1"/>
</dbReference>
<dbReference type="EMBL" id="JAENRR010000049">
    <property type="protein sequence ID" value="MBK3519023.1"/>
    <property type="molecule type" value="Genomic_DNA"/>
</dbReference>
<keyword evidence="3" id="KW-0411">Iron-sulfur</keyword>
<protein>
    <recommendedName>
        <fullName evidence="4">4Fe-4S ferredoxin-type domain-containing protein</fullName>
    </recommendedName>
</protein>
<evidence type="ECO:0000313" key="6">
    <source>
        <dbReference type="Proteomes" id="UP000605676"/>
    </source>
</evidence>
<evidence type="ECO:0000256" key="2">
    <source>
        <dbReference type="ARBA" id="ARBA00023004"/>
    </source>
</evidence>
<comment type="caution">
    <text evidence="5">The sequence shown here is derived from an EMBL/GenBank/DDBJ whole genome shotgun (WGS) entry which is preliminary data.</text>
</comment>
<dbReference type="PANTHER" id="PTHR42827:SF1">
    <property type="entry name" value="IRON-SULFUR CLUSTER-BINDING PROTEIN"/>
    <property type="match status" value="1"/>
</dbReference>
<dbReference type="Proteomes" id="UP000605676">
    <property type="component" value="Unassembled WGS sequence"/>
</dbReference>
<evidence type="ECO:0000256" key="3">
    <source>
        <dbReference type="ARBA" id="ARBA00023014"/>
    </source>
</evidence>